<dbReference type="RefSeq" id="WP_071648147.1">
    <property type="nucleotide sequence ID" value="NZ_CP017962.1"/>
</dbReference>
<evidence type="ECO:0000313" key="3">
    <source>
        <dbReference type="EMBL" id="APC47045.1"/>
    </source>
</evidence>
<dbReference type="InterPro" id="IPR039561">
    <property type="entry name" value="Peptidase_M15C"/>
</dbReference>
<keyword evidence="1" id="KW-0472">Membrane</keyword>
<proteinExistence type="predicted"/>
<protein>
    <submittedName>
        <fullName evidence="3">Peptidase</fullName>
    </submittedName>
</protein>
<dbReference type="AlphaFoldDB" id="A0AAC9IZP1"/>
<dbReference type="KEGG" id="vhl:BME96_02030"/>
<name>A0AAC9IZP1_VIRHA</name>
<dbReference type="GO" id="GO:0008233">
    <property type="term" value="F:peptidase activity"/>
    <property type="evidence" value="ECO:0007669"/>
    <property type="project" value="InterPro"/>
</dbReference>
<dbReference type="CDD" id="cd14845">
    <property type="entry name" value="L-Ala-D-Glu_peptidase_like"/>
    <property type="match status" value="1"/>
</dbReference>
<organism evidence="3 4">
    <name type="scientific">Virgibacillus halodenitrificans</name>
    <name type="common">Bacillus halodenitrificans</name>
    <dbReference type="NCBI Taxonomy" id="1482"/>
    <lineage>
        <taxon>Bacteria</taxon>
        <taxon>Bacillati</taxon>
        <taxon>Bacillota</taxon>
        <taxon>Bacilli</taxon>
        <taxon>Bacillales</taxon>
        <taxon>Bacillaceae</taxon>
        <taxon>Virgibacillus</taxon>
    </lineage>
</organism>
<dbReference type="Gene3D" id="3.30.1380.10">
    <property type="match status" value="1"/>
</dbReference>
<keyword evidence="1" id="KW-1133">Transmembrane helix</keyword>
<feature type="domain" description="Peptidase M15C" evidence="2">
    <location>
        <begin position="97"/>
        <end position="166"/>
    </location>
</feature>
<dbReference type="EMBL" id="CP017962">
    <property type="protein sequence ID" value="APC47045.1"/>
    <property type="molecule type" value="Genomic_DNA"/>
</dbReference>
<evidence type="ECO:0000313" key="4">
    <source>
        <dbReference type="Proteomes" id="UP000182945"/>
    </source>
</evidence>
<accession>A0AAC9IZP1</accession>
<gene>
    <name evidence="3" type="ORF">BME96_02030</name>
</gene>
<keyword evidence="1" id="KW-0812">Transmembrane</keyword>
<dbReference type="SUPFAM" id="SSF55166">
    <property type="entry name" value="Hedgehog/DD-peptidase"/>
    <property type="match status" value="1"/>
</dbReference>
<dbReference type="InterPro" id="IPR052179">
    <property type="entry name" value="DD-CPase-like"/>
</dbReference>
<dbReference type="GeneID" id="71513159"/>
<evidence type="ECO:0000256" key="1">
    <source>
        <dbReference type="SAM" id="Phobius"/>
    </source>
</evidence>
<dbReference type="InterPro" id="IPR009045">
    <property type="entry name" value="Zn_M74/Hedgehog-like"/>
</dbReference>
<evidence type="ECO:0000259" key="2">
    <source>
        <dbReference type="Pfam" id="PF13539"/>
    </source>
</evidence>
<feature type="transmembrane region" description="Helical" evidence="1">
    <location>
        <begin position="7"/>
        <end position="25"/>
    </location>
</feature>
<dbReference type="PANTHER" id="PTHR34385:SF1">
    <property type="entry name" value="PEPTIDOGLYCAN L-ALANYL-D-GLUTAMATE ENDOPEPTIDASE CWLK"/>
    <property type="match status" value="1"/>
</dbReference>
<reference evidence="3 4" key="1">
    <citation type="submission" date="2016-11" db="EMBL/GenBank/DDBJ databases">
        <title>Complete genome sequencing of Virgibacillus halodenitrificans PDB-F2.</title>
        <authorList>
            <person name="Sun Z."/>
            <person name="Zhou Y."/>
            <person name="Li H."/>
        </authorList>
    </citation>
    <scope>NUCLEOTIDE SEQUENCE [LARGE SCALE GENOMIC DNA]</scope>
    <source>
        <strain evidence="3 4">PDB-F2</strain>
    </source>
</reference>
<dbReference type="Pfam" id="PF13539">
    <property type="entry name" value="Peptidase_M15_4"/>
    <property type="match status" value="1"/>
</dbReference>
<sequence>MKSLLRILLTWLVIILFIVTVFIIYNTKEEKYINNGEDAPIPESLHPTVDKQLNKLLEQSKGKNIDIVITAGLRSKEEQNQLYKKGRSKEGNIVTHAKAGESYHNYGLAVDYAVRNKKGEIIWDMNYDGNGNGRSDWIEVAELAKDLGFEWGGDWSGFKDYPHLQMTFGLSIAQLQEGLRPKTEEEQQD</sequence>
<dbReference type="PANTHER" id="PTHR34385">
    <property type="entry name" value="D-ALANYL-D-ALANINE CARBOXYPEPTIDASE"/>
    <property type="match status" value="1"/>
</dbReference>
<dbReference type="Proteomes" id="UP000182945">
    <property type="component" value="Chromosome"/>
</dbReference>